<reference evidence="7 8" key="1">
    <citation type="submission" date="2017-01" db="EMBL/GenBank/DDBJ databases">
        <authorList>
            <person name="Mah S.A."/>
            <person name="Swanson W.J."/>
            <person name="Moy G.W."/>
            <person name="Vacquier V.D."/>
        </authorList>
    </citation>
    <scope>NUCLEOTIDE SEQUENCE [LARGE SCALE GENOMIC DNA]</scope>
    <source>
        <strain evidence="7 8">GSMNP</strain>
    </source>
</reference>
<gene>
    <name evidence="7" type="ORF">AYI70_g9030</name>
</gene>
<dbReference type="EMBL" id="LSSN01003905">
    <property type="protein sequence ID" value="OMJ12569.1"/>
    <property type="molecule type" value="Genomic_DNA"/>
</dbReference>
<dbReference type="AlphaFoldDB" id="A0A1R1XD67"/>
<feature type="compositionally biased region" description="Acidic residues" evidence="5">
    <location>
        <begin position="364"/>
        <end position="379"/>
    </location>
</feature>
<dbReference type="GO" id="GO:0006352">
    <property type="term" value="P:DNA-templated transcription initiation"/>
    <property type="evidence" value="ECO:0007669"/>
    <property type="project" value="InterPro"/>
</dbReference>
<proteinExistence type="predicted"/>
<dbReference type="PANTHER" id="PTHR12709:SF5">
    <property type="entry name" value="DNA-DIRECTED RNA POLYMERASE I SUBUNIT RPA43"/>
    <property type="match status" value="1"/>
</dbReference>
<feature type="compositionally biased region" description="Basic and acidic residues" evidence="5">
    <location>
        <begin position="351"/>
        <end position="363"/>
    </location>
</feature>
<feature type="region of interest" description="Disordered" evidence="5">
    <location>
        <begin position="1"/>
        <end position="104"/>
    </location>
</feature>
<dbReference type="Gene3D" id="3.30.1490.120">
    <property type="entry name" value="RNA polymerase Rpb7-like, N-terminal domain"/>
    <property type="match status" value="1"/>
</dbReference>
<comment type="subcellular location">
    <subcellularLocation>
        <location evidence="1">Nucleus</location>
    </subcellularLocation>
</comment>
<evidence type="ECO:0000256" key="5">
    <source>
        <dbReference type="SAM" id="MobiDB-lite"/>
    </source>
</evidence>
<dbReference type="InterPro" id="IPR012340">
    <property type="entry name" value="NA-bd_OB-fold"/>
</dbReference>
<dbReference type="InterPro" id="IPR045113">
    <property type="entry name" value="Rpb7-like"/>
</dbReference>
<evidence type="ECO:0000256" key="2">
    <source>
        <dbReference type="ARBA" id="ARBA00022478"/>
    </source>
</evidence>
<feature type="compositionally biased region" description="Acidic residues" evidence="5">
    <location>
        <begin position="338"/>
        <end position="350"/>
    </location>
</feature>
<evidence type="ECO:0000256" key="3">
    <source>
        <dbReference type="ARBA" id="ARBA00023163"/>
    </source>
</evidence>
<organism evidence="7 8">
    <name type="scientific">Smittium culicis</name>
    <dbReference type="NCBI Taxonomy" id="133412"/>
    <lineage>
        <taxon>Eukaryota</taxon>
        <taxon>Fungi</taxon>
        <taxon>Fungi incertae sedis</taxon>
        <taxon>Zoopagomycota</taxon>
        <taxon>Kickxellomycotina</taxon>
        <taxon>Harpellomycetes</taxon>
        <taxon>Harpellales</taxon>
        <taxon>Legeriomycetaceae</taxon>
        <taxon>Smittium</taxon>
    </lineage>
</organism>
<keyword evidence="3" id="KW-0804">Transcription</keyword>
<feature type="compositionally biased region" description="Basic and acidic residues" evidence="5">
    <location>
        <begin position="95"/>
        <end position="104"/>
    </location>
</feature>
<evidence type="ECO:0000256" key="1">
    <source>
        <dbReference type="ARBA" id="ARBA00004123"/>
    </source>
</evidence>
<dbReference type="Proteomes" id="UP000187283">
    <property type="component" value="Unassembled WGS sequence"/>
</dbReference>
<feature type="compositionally biased region" description="Basic and acidic residues" evidence="5">
    <location>
        <begin position="309"/>
        <end position="337"/>
    </location>
</feature>
<feature type="domain" description="RPA43 OB" evidence="6">
    <location>
        <begin position="230"/>
        <end position="444"/>
    </location>
</feature>
<protein>
    <submittedName>
        <fullName evidence="7">DNA-directed RNA polymerase I subunit RPA43</fullName>
    </submittedName>
</protein>
<dbReference type="InterPro" id="IPR036898">
    <property type="entry name" value="RNA_pol_Rpb7-like_N_sf"/>
</dbReference>
<feature type="compositionally biased region" description="Basic and acidic residues" evidence="5">
    <location>
        <begin position="51"/>
        <end position="61"/>
    </location>
</feature>
<evidence type="ECO:0000259" key="6">
    <source>
        <dbReference type="Pfam" id="PF17875"/>
    </source>
</evidence>
<dbReference type="STRING" id="133412.A0A1R1XD67"/>
<feature type="compositionally biased region" description="Basic and acidic residues" evidence="5">
    <location>
        <begin position="380"/>
        <end position="398"/>
    </location>
</feature>
<dbReference type="GO" id="GO:0006362">
    <property type="term" value="P:transcription elongation by RNA polymerase I"/>
    <property type="evidence" value="ECO:0007669"/>
    <property type="project" value="TreeGrafter"/>
</dbReference>
<feature type="compositionally biased region" description="Basic residues" evidence="5">
    <location>
        <begin position="41"/>
        <end position="50"/>
    </location>
</feature>
<dbReference type="PANTHER" id="PTHR12709">
    <property type="entry name" value="DNA-DIRECTED RNA POLYMERASE II, III"/>
    <property type="match status" value="1"/>
</dbReference>
<dbReference type="InterPro" id="IPR041178">
    <property type="entry name" value="RPA43_OB"/>
</dbReference>
<keyword evidence="4" id="KW-0539">Nucleus</keyword>
<keyword evidence="2 7" id="KW-0240">DNA-directed RNA polymerase</keyword>
<accession>A0A1R1XD67</accession>
<evidence type="ECO:0000313" key="8">
    <source>
        <dbReference type="Proteomes" id="UP000187283"/>
    </source>
</evidence>
<name>A0A1R1XD67_9FUNG</name>
<feature type="region of interest" description="Disordered" evidence="5">
    <location>
        <begin position="309"/>
        <end position="402"/>
    </location>
</feature>
<evidence type="ECO:0000256" key="4">
    <source>
        <dbReference type="ARBA" id="ARBA00023242"/>
    </source>
</evidence>
<comment type="caution">
    <text evidence="7">The sequence shown here is derived from an EMBL/GenBank/DDBJ whole genome shotgun (WGS) entry which is preliminary data.</text>
</comment>
<sequence length="448" mass="49758">MKRKSSEKKSKEVVETEQVAAAQEEKKVDVNEVVAEAETKKTKKPRKSKKEKSSKSKKDGDDAVIAESAAESSKEAEISQSEAAAGSTQANPSAEKSEDKGSTVVRMDIESETKVSEPAFGEIDFDDSFTKVLEEEYNFNKDADYKVLKSSDFVNIRGKLLITLPPLLLQKPDQGVYETLNGMLLKYIPQLSGVLVSFSQVRYESSFGKLMYDYPYLLFEVSAEFLVWRPLRGLRLRGVVNIQSQSHIGILVYNIFNASIPRKNIDKAKYMWVEFEEPIIEEVAADSEENQLASNKDIAGQIAADMAEMENKSKEKSNEEEISKEDDSSKVEEKADGSDDSDESSEEEESGEGKGSDEKGEGSEEKEEGSEEKTEESEEKAEGSEEKGATATDGENHSKMRSIKHTGQWVNILTNEPVGSEGYIDFIVSDVYRVNDVIGISGLMAWDD</sequence>
<dbReference type="Gene3D" id="2.40.50.140">
    <property type="entry name" value="Nucleic acid-binding proteins"/>
    <property type="match status" value="1"/>
</dbReference>
<dbReference type="OrthoDB" id="10250504at2759"/>
<dbReference type="Pfam" id="PF17875">
    <property type="entry name" value="RPA43_OB"/>
    <property type="match status" value="1"/>
</dbReference>
<evidence type="ECO:0000313" key="7">
    <source>
        <dbReference type="EMBL" id="OMJ12569.1"/>
    </source>
</evidence>
<keyword evidence="8" id="KW-1185">Reference proteome</keyword>
<dbReference type="GO" id="GO:0005736">
    <property type="term" value="C:RNA polymerase I complex"/>
    <property type="evidence" value="ECO:0007669"/>
    <property type="project" value="TreeGrafter"/>
</dbReference>